<dbReference type="Gene3D" id="3.30.160.60">
    <property type="entry name" value="Classic Zinc Finger"/>
    <property type="match status" value="1"/>
</dbReference>
<dbReference type="PROSITE" id="PS00028">
    <property type="entry name" value="ZINC_FINGER_C2H2_1"/>
    <property type="match status" value="2"/>
</dbReference>
<dbReference type="AlphaFoldDB" id="A0A6P8S128"/>
<keyword evidence="1" id="KW-0863">Zinc-finger</keyword>
<dbReference type="InterPro" id="IPR031799">
    <property type="entry name" value="Znf-C2H2_ribbon"/>
</dbReference>
<dbReference type="PANTHER" id="PTHR21695">
    <property type="entry name" value="ZINC FINGER PROTEIN 414"/>
    <property type="match status" value="1"/>
</dbReference>
<accession>A0A6P8S128</accession>
<keyword evidence="4" id="KW-1185">Reference proteome</keyword>
<dbReference type="InterPro" id="IPR013087">
    <property type="entry name" value="Znf_C2H2_type"/>
</dbReference>
<dbReference type="InterPro" id="IPR039882">
    <property type="entry name" value="ZN414"/>
</dbReference>
<reference evidence="5" key="1">
    <citation type="submission" date="2025-08" db="UniProtKB">
        <authorList>
            <consortium name="RefSeq"/>
        </authorList>
    </citation>
    <scope>IDENTIFICATION</scope>
</reference>
<organism evidence="4 5">
    <name type="scientific">Geotrypetes seraphini</name>
    <name type="common">Gaboon caecilian</name>
    <name type="synonym">Caecilia seraphini</name>
    <dbReference type="NCBI Taxonomy" id="260995"/>
    <lineage>
        <taxon>Eukaryota</taxon>
        <taxon>Metazoa</taxon>
        <taxon>Chordata</taxon>
        <taxon>Craniata</taxon>
        <taxon>Vertebrata</taxon>
        <taxon>Euteleostomi</taxon>
        <taxon>Amphibia</taxon>
        <taxon>Gymnophiona</taxon>
        <taxon>Geotrypetes</taxon>
    </lineage>
</organism>
<gene>
    <name evidence="5" type="primary">ZNF414</name>
</gene>
<keyword evidence="1" id="KW-0862">Zinc</keyword>
<keyword evidence="1" id="KW-0479">Metal-binding</keyword>
<evidence type="ECO:0000256" key="2">
    <source>
        <dbReference type="SAM" id="MobiDB-lite"/>
    </source>
</evidence>
<evidence type="ECO:0000259" key="3">
    <source>
        <dbReference type="PROSITE" id="PS50157"/>
    </source>
</evidence>
<evidence type="ECO:0000313" key="5">
    <source>
        <dbReference type="RefSeq" id="XP_033811078.1"/>
    </source>
</evidence>
<feature type="region of interest" description="Disordered" evidence="2">
    <location>
        <begin position="152"/>
        <end position="176"/>
    </location>
</feature>
<dbReference type="FunCoup" id="A0A6P8S128">
    <property type="interactions" value="434"/>
</dbReference>
<evidence type="ECO:0000313" key="4">
    <source>
        <dbReference type="Proteomes" id="UP000515159"/>
    </source>
</evidence>
<feature type="domain" description="C2H2-type" evidence="3">
    <location>
        <begin position="94"/>
        <end position="123"/>
    </location>
</feature>
<dbReference type="Pfam" id="PF15909">
    <property type="entry name" value="zf-C2H2_8"/>
    <property type="match status" value="1"/>
</dbReference>
<sequence>MHHQEKTPSLETGVLPDSASALQVYKNVCVTSRTIKTQLKAGREKLPPLALSACRKRYHCSSHGCKLAFHSMQDLIHHIKVHYKPTQSMEGKVFHCSTLGCKEVFPSMQDLMSHLKVHYKPNRYFKCENCMQRFRTHRSLFKHLHVCSDVSTNPSQQRAEKPNPPSTSDSSKPSMLEGLPKLESAITHIKKEVIVPRMAPGATTSTSAIPSQTVASLPGSLPSLLNSIPLVSTPHPFSLLEPSLFGTTSLTRFSDQPPTSITGPFLSYMHTPPYGLPQATVQQRLRSFLPNQGLPISNAVWKKNQGHSANSRIVWEHTRGRYNCMQCSYFTASRDEMTLHIEDHHKNPPNRLQNEIDYDVGLTPFHSKLPTEMENSLYSQLG</sequence>
<dbReference type="KEGG" id="gsh:117365159"/>
<dbReference type="OrthoDB" id="8730587at2759"/>
<dbReference type="PANTHER" id="PTHR21695:SF0">
    <property type="entry name" value="ZINC FINGER PROTEIN 414"/>
    <property type="match status" value="1"/>
</dbReference>
<dbReference type="GeneID" id="117365159"/>
<dbReference type="PROSITE" id="PS50157">
    <property type="entry name" value="ZINC_FINGER_C2H2_2"/>
    <property type="match status" value="3"/>
</dbReference>
<dbReference type="SMART" id="SM00355">
    <property type="entry name" value="ZnF_C2H2"/>
    <property type="match status" value="4"/>
</dbReference>
<proteinExistence type="predicted"/>
<dbReference type="GO" id="GO:0008270">
    <property type="term" value="F:zinc ion binding"/>
    <property type="evidence" value="ECO:0007669"/>
    <property type="project" value="UniProtKB-KW"/>
</dbReference>
<protein>
    <submittedName>
        <fullName evidence="5">Zinc finger protein 414 isoform X1</fullName>
    </submittedName>
</protein>
<dbReference type="CTD" id="84330"/>
<feature type="domain" description="C2H2-type" evidence="3">
    <location>
        <begin position="125"/>
        <end position="154"/>
    </location>
</feature>
<feature type="domain" description="C2H2-type" evidence="3">
    <location>
        <begin position="58"/>
        <end position="87"/>
    </location>
</feature>
<evidence type="ECO:0000256" key="1">
    <source>
        <dbReference type="PROSITE-ProRule" id="PRU00042"/>
    </source>
</evidence>
<name>A0A6P8S128_GEOSA</name>
<dbReference type="InParanoid" id="A0A6P8S128"/>
<dbReference type="Proteomes" id="UP000515159">
    <property type="component" value="Chromosome 8"/>
</dbReference>
<dbReference type="RefSeq" id="XP_033811078.1">
    <property type="nucleotide sequence ID" value="XM_033955187.1"/>
</dbReference>